<evidence type="ECO:0000256" key="12">
    <source>
        <dbReference type="ARBA" id="ARBA00023125"/>
    </source>
</evidence>
<evidence type="ECO:0000313" key="21">
    <source>
        <dbReference type="Proteomes" id="UP000659654"/>
    </source>
</evidence>
<dbReference type="Gene3D" id="3.30.50.10">
    <property type="entry name" value="Erythroid Transcription Factor GATA-1, subunit A"/>
    <property type="match status" value="1"/>
</dbReference>
<dbReference type="EC" id="3.2.1.45" evidence="5 16"/>
<evidence type="ECO:0000256" key="10">
    <source>
        <dbReference type="ARBA" id="ARBA00022833"/>
    </source>
</evidence>
<dbReference type="EMBL" id="CAJFDI010000005">
    <property type="protein sequence ID" value="CAD5231074.1"/>
    <property type="molecule type" value="Genomic_DNA"/>
</dbReference>
<dbReference type="InterPro" id="IPR013088">
    <property type="entry name" value="Znf_NHR/GATA"/>
</dbReference>
<dbReference type="Gene3D" id="1.10.565.10">
    <property type="entry name" value="Retinoid X Receptor"/>
    <property type="match status" value="1"/>
</dbReference>
<evidence type="ECO:0000256" key="15">
    <source>
        <dbReference type="ARBA" id="ARBA00023242"/>
    </source>
</evidence>
<evidence type="ECO:0000256" key="16">
    <source>
        <dbReference type="RuleBase" id="RU361188"/>
    </source>
</evidence>
<dbReference type="SUPFAM" id="SSF57716">
    <property type="entry name" value="Glucocorticoid receptor-like (DNA-binding domain)"/>
    <property type="match status" value="1"/>
</dbReference>
<feature type="compositionally biased region" description="Low complexity" evidence="17">
    <location>
        <begin position="173"/>
        <end position="188"/>
    </location>
</feature>
<dbReference type="Pfam" id="PF00105">
    <property type="entry name" value="zf-C4"/>
    <property type="match status" value="1"/>
</dbReference>
<evidence type="ECO:0000256" key="8">
    <source>
        <dbReference type="ARBA" id="ARBA00022771"/>
    </source>
</evidence>
<evidence type="ECO:0000256" key="11">
    <source>
        <dbReference type="ARBA" id="ARBA00023015"/>
    </source>
</evidence>
<dbReference type="Pfam" id="PF17189">
    <property type="entry name" value="Glyco_hydro_30C"/>
    <property type="match status" value="1"/>
</dbReference>
<dbReference type="PRINTS" id="PR00843">
    <property type="entry name" value="GLHYDRLASE30"/>
</dbReference>
<dbReference type="GO" id="GO:0003700">
    <property type="term" value="F:DNA-binding transcription factor activity"/>
    <property type="evidence" value="ECO:0007669"/>
    <property type="project" value="InterPro"/>
</dbReference>
<sequence>MESFTNLGDRYCLVCGDNGAENHYGSVCCNGCKGFFRRSIRAKRVYVCAHNLGCNIVKEYRNCCRACRLQKCLKVGLNPGLVQSDRHESSSPTDWSPDMYEVRGNNIGPVRVKYSPVSPSVAPYDPRMDVKFSFGSFPRLPTPSAITRNNNMTMIQDPHISCLSECDLPSTSSLSSPSSLDASTAPPSQKTEVSSVPASQTNSPTSIIPSEGLISPTWPTDRCLVQAETSVTTATPIIMQHQMLAQSDYLPLGYRSSIPIFNPNDIFSINNYWKSVDNFLDAYKDTTVSHIGSTDTEYYNNPNLSTEESFLHPRAMAARSAIDWEPRTPGLDPFMRIWLRTSLYVIDWITHIPEFLQLDVTDRITILSDRAITGAWGTVVQNALQYYIRNPNCTIKMIPLTGGLYFPVDHPELCGISREYVFRKYGYVVQLYNMVWQSIIKPCMELGVSEEEIRILRILCVMSPVVGLSEQGAEVIKNTRRFYTSVLQALVKQKVGNNMEKTMERVSELLLLLPAFDRIAQVEDENLSVMLTFGHSDFNGNVLEDFHMRRKRFPGTVEVGTSSSAQIPEIKQPPSSVKRYFDQDSFVCECDSQFCDTIERLGDIAKEEAAIYTTSAEGDRLKRTLLNLESISSTTDNSSVTIELNSNAEYLQKIMGFGGAITDAATAVYRDASYMGLNLLKQYFGPDGLDYNLCRVPIGSCDFSESEWSYSEVPEDFELKYFNTSKDFKPDMIREILNLKPDLRLYASPWSAPGWMKNSSRMKGGGVLNGKFNSVYYLVYAKYIARFFEYYATKGINFWAVTVQNEPGFAVDPDYPFQNMYLSSAMQRDFIDKRLAPMLKRSNVTADLLIIAHDDQRNIIFDAANEIFDKNASVQYEADGLGVHWYSGGSYKPLELVHKLRPDKFVLSTEASNGAEVDGHVPLLGSWKRAANYASDIIQNLNHWVTGWTDWNLFLHEQGGPNWVGQFLDAPIIVDRDLRVFYKQPMFYALGHFSKFVPIESHRIQIEVNSDDKDLETVGFITPELKLVLVAHNLSPEKSFDLIVKKKGSANGVRETLGPKSIKTIVLNN</sequence>
<feature type="domain" description="NR LBD" evidence="19">
    <location>
        <begin position="271"/>
        <end position="549"/>
    </location>
</feature>
<evidence type="ECO:0000256" key="14">
    <source>
        <dbReference type="ARBA" id="ARBA00023170"/>
    </source>
</evidence>
<protein>
    <recommendedName>
        <fullName evidence="5 16">Glucosylceramidase</fullName>
        <ecNumber evidence="5 16">3.2.1.45</ecNumber>
    </recommendedName>
</protein>
<keyword evidence="16" id="KW-0746">Sphingolipid metabolism</keyword>
<evidence type="ECO:0000256" key="5">
    <source>
        <dbReference type="ARBA" id="ARBA00012658"/>
    </source>
</evidence>
<keyword evidence="11" id="KW-0805">Transcription regulation</keyword>
<dbReference type="EMBL" id="CAJFCV020000005">
    <property type="protein sequence ID" value="CAG9122162.1"/>
    <property type="molecule type" value="Genomic_DNA"/>
</dbReference>
<dbReference type="OrthoDB" id="5804878at2759"/>
<evidence type="ECO:0000256" key="13">
    <source>
        <dbReference type="ARBA" id="ARBA00023163"/>
    </source>
</evidence>
<dbReference type="InterPro" id="IPR033453">
    <property type="entry name" value="Glyco_hydro_30_TIM-barrel"/>
</dbReference>
<keyword evidence="16" id="KW-0326">Glycosidase</keyword>
<evidence type="ECO:0000256" key="9">
    <source>
        <dbReference type="ARBA" id="ARBA00022801"/>
    </source>
</evidence>
<dbReference type="GO" id="GO:0006680">
    <property type="term" value="P:glucosylceramide catabolic process"/>
    <property type="evidence" value="ECO:0007669"/>
    <property type="project" value="TreeGrafter"/>
</dbReference>
<accession>A0A811LTP6</accession>
<keyword evidence="16" id="KW-0443">Lipid metabolism</keyword>
<keyword evidence="9 16" id="KW-0378">Hydrolase</keyword>
<dbReference type="Proteomes" id="UP000582659">
    <property type="component" value="Unassembled WGS sequence"/>
</dbReference>
<keyword evidence="6" id="KW-0479">Metal-binding</keyword>
<reference evidence="20" key="1">
    <citation type="submission" date="2020-09" db="EMBL/GenBank/DDBJ databases">
        <authorList>
            <person name="Kikuchi T."/>
        </authorList>
    </citation>
    <scope>NUCLEOTIDE SEQUENCE</scope>
    <source>
        <strain evidence="20">Ka4C1</strain>
    </source>
</reference>
<gene>
    <name evidence="20" type="ORF">BXYJ_LOCUS11299</name>
</gene>
<dbReference type="GO" id="GO:0004348">
    <property type="term" value="F:glucosylceramidase activity"/>
    <property type="evidence" value="ECO:0007669"/>
    <property type="project" value="UniProtKB-EC"/>
</dbReference>
<dbReference type="InterPro" id="IPR000536">
    <property type="entry name" value="Nucl_hrmn_rcpt_lig-bd"/>
</dbReference>
<evidence type="ECO:0000256" key="6">
    <source>
        <dbReference type="ARBA" id="ARBA00022723"/>
    </source>
</evidence>
<dbReference type="SMR" id="A0A811LTP6"/>
<keyword evidence="10" id="KW-0862">Zinc</keyword>
<evidence type="ECO:0000256" key="1">
    <source>
        <dbReference type="ARBA" id="ARBA00001013"/>
    </source>
</evidence>
<keyword evidence="21" id="KW-1185">Reference proteome</keyword>
<evidence type="ECO:0000259" key="18">
    <source>
        <dbReference type="PROSITE" id="PS51030"/>
    </source>
</evidence>
<comment type="catalytic activity">
    <reaction evidence="1">
        <text>a beta-D-glucosyl-(1&lt;-&gt;1')-N-acylsphing-4-enine + H2O = an N-acylsphing-4-enine + D-glucose</text>
        <dbReference type="Rhea" id="RHEA:13269"/>
        <dbReference type="ChEBI" id="CHEBI:4167"/>
        <dbReference type="ChEBI" id="CHEBI:15377"/>
        <dbReference type="ChEBI" id="CHEBI:22801"/>
        <dbReference type="ChEBI" id="CHEBI:52639"/>
        <dbReference type="EC" id="3.2.1.45"/>
    </reaction>
    <physiologicalReaction direction="left-to-right" evidence="1">
        <dbReference type="Rhea" id="RHEA:13270"/>
    </physiologicalReaction>
</comment>
<dbReference type="GO" id="GO:0000978">
    <property type="term" value="F:RNA polymerase II cis-regulatory region sequence-specific DNA binding"/>
    <property type="evidence" value="ECO:0007669"/>
    <property type="project" value="InterPro"/>
</dbReference>
<comment type="similarity">
    <text evidence="4">Belongs to the nuclear hormone receptor family.</text>
</comment>
<organism evidence="20 21">
    <name type="scientific">Bursaphelenchus xylophilus</name>
    <name type="common">Pinewood nematode worm</name>
    <name type="synonym">Aphelenchoides xylophilus</name>
    <dbReference type="NCBI Taxonomy" id="6326"/>
    <lineage>
        <taxon>Eukaryota</taxon>
        <taxon>Metazoa</taxon>
        <taxon>Ecdysozoa</taxon>
        <taxon>Nematoda</taxon>
        <taxon>Chromadorea</taxon>
        <taxon>Rhabditida</taxon>
        <taxon>Tylenchina</taxon>
        <taxon>Tylenchomorpha</taxon>
        <taxon>Aphelenchoidea</taxon>
        <taxon>Aphelenchoididae</taxon>
        <taxon>Bursaphelenchus</taxon>
    </lineage>
</organism>
<proteinExistence type="inferred from homology"/>
<dbReference type="PROSITE" id="PS00031">
    <property type="entry name" value="NUCLEAR_REC_DBD_1"/>
    <property type="match status" value="1"/>
</dbReference>
<dbReference type="PANTHER" id="PTHR11069">
    <property type="entry name" value="GLUCOSYLCERAMIDASE"/>
    <property type="match status" value="1"/>
</dbReference>
<dbReference type="InterPro" id="IPR017853">
    <property type="entry name" value="GH"/>
</dbReference>
<dbReference type="SMART" id="SM00399">
    <property type="entry name" value="ZnF_C4"/>
    <property type="match status" value="1"/>
</dbReference>
<feature type="compositionally biased region" description="Polar residues" evidence="17">
    <location>
        <begin position="189"/>
        <end position="208"/>
    </location>
</feature>
<keyword evidence="15" id="KW-0539">Nucleus</keyword>
<name>A0A811LTP6_BURXY</name>
<keyword evidence="14" id="KW-0675">Receptor</keyword>
<keyword evidence="8" id="KW-0863">Zinc-finger</keyword>
<dbReference type="AlphaFoldDB" id="A0A811LTP6"/>
<evidence type="ECO:0000256" key="4">
    <source>
        <dbReference type="ARBA" id="ARBA00005993"/>
    </source>
</evidence>
<dbReference type="SMART" id="SM00430">
    <property type="entry name" value="HOLI"/>
    <property type="match status" value="1"/>
</dbReference>
<dbReference type="SUPFAM" id="SSF51445">
    <property type="entry name" value="(Trans)glycosidases"/>
    <property type="match status" value="1"/>
</dbReference>
<dbReference type="InterPro" id="IPR049636">
    <property type="entry name" value="HNF4-like_DBD"/>
</dbReference>
<keyword evidence="12" id="KW-0238">DNA-binding</keyword>
<dbReference type="PANTHER" id="PTHR11069:SF23">
    <property type="entry name" value="LYSOSOMAL ACID GLUCOSYLCERAMIDASE"/>
    <property type="match status" value="1"/>
</dbReference>
<dbReference type="PRINTS" id="PR00047">
    <property type="entry name" value="STROIDFINGER"/>
</dbReference>
<dbReference type="Proteomes" id="UP000659654">
    <property type="component" value="Unassembled WGS sequence"/>
</dbReference>
<dbReference type="InterPro" id="IPR001628">
    <property type="entry name" value="Znf_hrmn_rcpt"/>
</dbReference>
<dbReference type="InterPro" id="IPR001139">
    <property type="entry name" value="Glyco_hydro_30"/>
</dbReference>
<dbReference type="Gene3D" id="3.20.20.80">
    <property type="entry name" value="Glycosidases"/>
    <property type="match status" value="1"/>
</dbReference>
<keyword evidence="13" id="KW-0804">Transcription</keyword>
<dbReference type="Pfam" id="PF00104">
    <property type="entry name" value="Hormone_recep"/>
    <property type="match status" value="1"/>
</dbReference>
<dbReference type="InterPro" id="IPR035500">
    <property type="entry name" value="NHR-like_dom_sf"/>
</dbReference>
<dbReference type="InterPro" id="IPR033452">
    <property type="entry name" value="GH30_C"/>
</dbReference>
<evidence type="ECO:0000259" key="19">
    <source>
        <dbReference type="PROSITE" id="PS51843"/>
    </source>
</evidence>
<dbReference type="PROSITE" id="PS51843">
    <property type="entry name" value="NR_LBD"/>
    <property type="match status" value="1"/>
</dbReference>
<evidence type="ECO:0000256" key="2">
    <source>
        <dbReference type="ARBA" id="ARBA00004123"/>
    </source>
</evidence>
<comment type="subcellular location">
    <subcellularLocation>
        <location evidence="2">Nucleus</location>
    </subcellularLocation>
</comment>
<evidence type="ECO:0000256" key="17">
    <source>
        <dbReference type="SAM" id="MobiDB-lite"/>
    </source>
</evidence>
<evidence type="ECO:0000256" key="3">
    <source>
        <dbReference type="ARBA" id="ARBA00005382"/>
    </source>
</evidence>
<keyword evidence="7" id="KW-0732">Signal</keyword>
<dbReference type="CDD" id="cd06960">
    <property type="entry name" value="NR_DBD_HNF4A"/>
    <property type="match status" value="1"/>
</dbReference>
<dbReference type="GO" id="GO:0008270">
    <property type="term" value="F:zinc ion binding"/>
    <property type="evidence" value="ECO:0007669"/>
    <property type="project" value="UniProtKB-KW"/>
</dbReference>
<comment type="similarity">
    <text evidence="3 16">Belongs to the glycosyl hydrolase 30 family.</text>
</comment>
<dbReference type="GO" id="GO:0005634">
    <property type="term" value="C:nucleus"/>
    <property type="evidence" value="ECO:0007669"/>
    <property type="project" value="UniProtKB-SubCell"/>
</dbReference>
<dbReference type="SUPFAM" id="SSF48508">
    <property type="entry name" value="Nuclear receptor ligand-binding domain"/>
    <property type="match status" value="1"/>
</dbReference>
<dbReference type="PROSITE" id="PS51030">
    <property type="entry name" value="NUCLEAR_REC_DBD_2"/>
    <property type="match status" value="1"/>
</dbReference>
<evidence type="ECO:0000313" key="20">
    <source>
        <dbReference type="EMBL" id="CAD5231074.1"/>
    </source>
</evidence>
<comment type="caution">
    <text evidence="20">The sequence shown here is derived from an EMBL/GenBank/DDBJ whole genome shotgun (WGS) entry which is preliminary data.</text>
</comment>
<dbReference type="Pfam" id="PF02055">
    <property type="entry name" value="Glyco_hydro_30"/>
    <property type="match status" value="1"/>
</dbReference>
<feature type="domain" description="Nuclear receptor" evidence="18">
    <location>
        <begin position="9"/>
        <end position="84"/>
    </location>
</feature>
<feature type="region of interest" description="Disordered" evidence="17">
    <location>
        <begin position="173"/>
        <end position="211"/>
    </location>
</feature>
<evidence type="ECO:0000256" key="7">
    <source>
        <dbReference type="ARBA" id="ARBA00022729"/>
    </source>
</evidence>
<dbReference type="GO" id="GO:0016020">
    <property type="term" value="C:membrane"/>
    <property type="evidence" value="ECO:0007669"/>
    <property type="project" value="GOC"/>
</dbReference>